<evidence type="ECO:0000256" key="4">
    <source>
        <dbReference type="ARBA" id="ARBA00022692"/>
    </source>
</evidence>
<evidence type="ECO:0000256" key="6">
    <source>
        <dbReference type="ARBA" id="ARBA00023136"/>
    </source>
</evidence>
<dbReference type="CDD" id="cd06261">
    <property type="entry name" value="TM_PBP2"/>
    <property type="match status" value="1"/>
</dbReference>
<accession>A0A2S4GK12</accession>
<feature type="transmembrane region" description="Helical" evidence="7">
    <location>
        <begin position="111"/>
        <end position="131"/>
    </location>
</feature>
<keyword evidence="5 7" id="KW-1133">Transmembrane helix</keyword>
<feature type="transmembrane region" description="Helical" evidence="7">
    <location>
        <begin position="78"/>
        <end position="99"/>
    </location>
</feature>
<feature type="transmembrane region" description="Helical" evidence="7">
    <location>
        <begin position="186"/>
        <end position="211"/>
    </location>
</feature>
<keyword evidence="4 7" id="KW-0812">Transmembrane</keyword>
<dbReference type="InterPro" id="IPR000515">
    <property type="entry name" value="MetI-like"/>
</dbReference>
<evidence type="ECO:0000256" key="1">
    <source>
        <dbReference type="ARBA" id="ARBA00004651"/>
    </source>
</evidence>
<protein>
    <submittedName>
        <fullName evidence="8">Trehalose transport system permease protein SugB</fullName>
    </submittedName>
</protein>
<reference evidence="8 9" key="1">
    <citation type="submission" date="2019-01" db="EMBL/GenBank/DDBJ databases">
        <title>PMF-metabolizing Aryl O-demethylase.</title>
        <authorList>
            <person name="Kim M."/>
        </authorList>
    </citation>
    <scope>NUCLEOTIDE SEQUENCE [LARGE SCALE GENOMIC DNA]</scope>
    <source>
        <strain evidence="8 9">PMF1</strain>
    </source>
</reference>
<feature type="transmembrane region" description="Helical" evidence="7">
    <location>
        <begin position="246"/>
        <end position="265"/>
    </location>
</feature>
<organism evidence="8 9">
    <name type="scientific">Blautia producta</name>
    <dbReference type="NCBI Taxonomy" id="33035"/>
    <lineage>
        <taxon>Bacteria</taxon>
        <taxon>Bacillati</taxon>
        <taxon>Bacillota</taxon>
        <taxon>Clostridia</taxon>
        <taxon>Lachnospirales</taxon>
        <taxon>Lachnospiraceae</taxon>
        <taxon>Blautia</taxon>
    </lineage>
</organism>
<dbReference type="Gene3D" id="1.10.3720.10">
    <property type="entry name" value="MetI-like"/>
    <property type="match status" value="1"/>
</dbReference>
<dbReference type="KEGG" id="bpro:PMF13cell1_00616"/>
<evidence type="ECO:0000256" key="7">
    <source>
        <dbReference type="RuleBase" id="RU363032"/>
    </source>
</evidence>
<comment type="similarity">
    <text evidence="7">Belongs to the binding-protein-dependent transport system permease family.</text>
</comment>
<feature type="transmembrane region" description="Helical" evidence="7">
    <location>
        <begin position="146"/>
        <end position="165"/>
    </location>
</feature>
<dbReference type="GO" id="GO:0055085">
    <property type="term" value="P:transmembrane transport"/>
    <property type="evidence" value="ECO:0007669"/>
    <property type="project" value="InterPro"/>
</dbReference>
<evidence type="ECO:0000256" key="3">
    <source>
        <dbReference type="ARBA" id="ARBA00022475"/>
    </source>
</evidence>
<evidence type="ECO:0000256" key="5">
    <source>
        <dbReference type="ARBA" id="ARBA00022989"/>
    </source>
</evidence>
<dbReference type="STRING" id="1121114.GCA_000373885_04135"/>
<proteinExistence type="inferred from homology"/>
<gene>
    <name evidence="8" type="primary">sugB_1</name>
    <name evidence="8" type="ORF">PMF13cell1_00616</name>
</gene>
<keyword evidence="6 7" id="KW-0472">Membrane</keyword>
<dbReference type="SUPFAM" id="SSF161098">
    <property type="entry name" value="MetI-like"/>
    <property type="match status" value="1"/>
</dbReference>
<evidence type="ECO:0000313" key="8">
    <source>
        <dbReference type="EMBL" id="QBE95114.1"/>
    </source>
</evidence>
<dbReference type="AlphaFoldDB" id="A0A2S4GK12"/>
<keyword evidence="2 7" id="KW-0813">Transport</keyword>
<dbReference type="Proteomes" id="UP000289794">
    <property type="component" value="Chromosome"/>
</dbReference>
<name>A0A2S4GK12_9FIRM</name>
<dbReference type="RefSeq" id="WP_052099779.1">
    <property type="nucleotide sequence ID" value="NZ_CP035945.1"/>
</dbReference>
<evidence type="ECO:0000313" key="9">
    <source>
        <dbReference type="Proteomes" id="UP000289794"/>
    </source>
</evidence>
<dbReference type="PANTHER" id="PTHR43744:SF8">
    <property type="entry name" value="SN-GLYCEROL-3-PHOSPHATE TRANSPORT SYSTEM PERMEASE PROTEIN UGPE"/>
    <property type="match status" value="1"/>
</dbReference>
<sequence length="280" mass="31902">MSEHTAARRHLVSILTHAILILFVLVSVLPIFWMWMAAIKPFDPSVNDPFAFPTSVTFEYIKEAWTTGRMGGYMKNSILVAVPRVFVVLLLSSMAGYAFGKLKWKGRNQIFYFILIGMMIPINAMIIPLYYNVQQLGMINTLQAMILPYFGLSMPFACFMMRSFFRELPDELIESATIDGAGKWKAWLYVMLPLTKPALTSLLIFEFMWSWNDYLLPMLMVYDDKYRTLPLGLMYFQGEYTMNTSLIAAGVTICTVPIIIVYSIFQRSFVDGITAGAVKG</sequence>
<comment type="subcellular location">
    <subcellularLocation>
        <location evidence="1 7">Cell membrane</location>
        <topology evidence="1 7">Multi-pass membrane protein</topology>
    </subcellularLocation>
</comment>
<dbReference type="OrthoDB" id="42677at2"/>
<dbReference type="PANTHER" id="PTHR43744">
    <property type="entry name" value="ABC TRANSPORTER PERMEASE PROTEIN MG189-RELATED-RELATED"/>
    <property type="match status" value="1"/>
</dbReference>
<dbReference type="InterPro" id="IPR035906">
    <property type="entry name" value="MetI-like_sf"/>
</dbReference>
<dbReference type="GO" id="GO:0005886">
    <property type="term" value="C:plasma membrane"/>
    <property type="evidence" value="ECO:0007669"/>
    <property type="project" value="UniProtKB-SubCell"/>
</dbReference>
<keyword evidence="3" id="KW-1003">Cell membrane</keyword>
<dbReference type="Pfam" id="PF00528">
    <property type="entry name" value="BPD_transp_1"/>
    <property type="match status" value="1"/>
</dbReference>
<evidence type="ECO:0000256" key="2">
    <source>
        <dbReference type="ARBA" id="ARBA00022448"/>
    </source>
</evidence>
<dbReference type="PROSITE" id="PS50928">
    <property type="entry name" value="ABC_TM1"/>
    <property type="match status" value="1"/>
</dbReference>
<feature type="transmembrane region" description="Helical" evidence="7">
    <location>
        <begin position="12"/>
        <end position="35"/>
    </location>
</feature>
<dbReference type="EMBL" id="CP035945">
    <property type="protein sequence ID" value="QBE95114.1"/>
    <property type="molecule type" value="Genomic_DNA"/>
</dbReference>